<keyword evidence="1" id="KW-1133">Transmembrane helix</keyword>
<evidence type="ECO:0000256" key="1">
    <source>
        <dbReference type="SAM" id="Phobius"/>
    </source>
</evidence>
<comment type="caution">
    <text evidence="2">The sequence shown here is derived from an EMBL/GenBank/DDBJ whole genome shotgun (WGS) entry which is preliminary data.</text>
</comment>
<organism evidence="2 3">
    <name type="scientific">Tritrichomonas musculus</name>
    <dbReference type="NCBI Taxonomy" id="1915356"/>
    <lineage>
        <taxon>Eukaryota</taxon>
        <taxon>Metamonada</taxon>
        <taxon>Parabasalia</taxon>
        <taxon>Tritrichomonadida</taxon>
        <taxon>Tritrichomonadidae</taxon>
        <taxon>Tritrichomonas</taxon>
    </lineage>
</organism>
<accession>A0ABR2KAX4</accession>
<dbReference type="EMBL" id="JAPFFF010000006">
    <property type="protein sequence ID" value="KAK8888278.1"/>
    <property type="molecule type" value="Genomic_DNA"/>
</dbReference>
<dbReference type="Proteomes" id="UP001470230">
    <property type="component" value="Unassembled WGS sequence"/>
</dbReference>
<evidence type="ECO:0000313" key="3">
    <source>
        <dbReference type="Proteomes" id="UP001470230"/>
    </source>
</evidence>
<proteinExistence type="predicted"/>
<keyword evidence="3" id="KW-1185">Reference proteome</keyword>
<feature type="transmembrane region" description="Helical" evidence="1">
    <location>
        <begin position="141"/>
        <end position="164"/>
    </location>
</feature>
<name>A0ABR2KAX4_9EUKA</name>
<gene>
    <name evidence="2" type="ORF">M9Y10_039344</name>
</gene>
<feature type="transmembrane region" description="Helical" evidence="1">
    <location>
        <begin position="42"/>
        <end position="62"/>
    </location>
</feature>
<feature type="transmembrane region" description="Helical" evidence="1">
    <location>
        <begin position="97"/>
        <end position="120"/>
    </location>
</feature>
<sequence>MFAILPPIKALSLALAAATYESLSCSDSVPNLLFYAHITANSVHLFLFSFFIGLACDGYGVFFEKLQNSSFMNYGFASFGFSLSMSLINIFDNPDIILYLVFTSLIFGFYYFNLLSQSLSTAVQIQRRTSFLIVIQKSTHILDFSLSVISCFILMVTFQCFSIVKELNHNLSDGIMELIEFAIYAFIAFFFMLRKSFNGFDSQQNCDLQADACYLSEPSNNEFVFIRKISSQ</sequence>
<evidence type="ECO:0000313" key="2">
    <source>
        <dbReference type="EMBL" id="KAK8888278.1"/>
    </source>
</evidence>
<feature type="transmembrane region" description="Helical" evidence="1">
    <location>
        <begin position="176"/>
        <end position="193"/>
    </location>
</feature>
<keyword evidence="1" id="KW-0472">Membrane</keyword>
<protein>
    <submittedName>
        <fullName evidence="2">Uncharacterized protein</fullName>
    </submittedName>
</protein>
<reference evidence="2 3" key="1">
    <citation type="submission" date="2024-04" db="EMBL/GenBank/DDBJ databases">
        <title>Tritrichomonas musculus Genome.</title>
        <authorList>
            <person name="Alves-Ferreira E."/>
            <person name="Grigg M."/>
            <person name="Lorenzi H."/>
            <person name="Galac M."/>
        </authorList>
    </citation>
    <scope>NUCLEOTIDE SEQUENCE [LARGE SCALE GENOMIC DNA]</scope>
    <source>
        <strain evidence="2 3">EAF2021</strain>
    </source>
</reference>
<keyword evidence="1" id="KW-0812">Transmembrane</keyword>
<feature type="transmembrane region" description="Helical" evidence="1">
    <location>
        <begin position="74"/>
        <end position="91"/>
    </location>
</feature>